<proteinExistence type="predicted"/>
<dbReference type="Proteomes" id="UP001451303">
    <property type="component" value="Unassembled WGS sequence"/>
</dbReference>
<reference evidence="1 2" key="1">
    <citation type="submission" date="2023-09" db="EMBL/GenBank/DDBJ databases">
        <title>Multi-omics analysis of a traditional fermented food reveals byproduct-associated fungal strains for waste-to-food upcycling.</title>
        <authorList>
            <consortium name="Lawrence Berkeley National Laboratory"/>
            <person name="Rekdal V.M."/>
            <person name="Villalobos-Escobedo J.M."/>
            <person name="Rodriguez-Valeron N."/>
            <person name="Garcia M.O."/>
            <person name="Vasquez D.P."/>
            <person name="Damayanti I."/>
            <person name="Sorensen P.M."/>
            <person name="Baidoo E.E."/>
            <person name="De Carvalho A.C."/>
            <person name="Riley R."/>
            <person name="Lipzen A."/>
            <person name="He G."/>
            <person name="Yan M."/>
            <person name="Haridas S."/>
            <person name="Daum C."/>
            <person name="Yoshinaga Y."/>
            <person name="Ng V."/>
            <person name="Grigoriev I.V."/>
            <person name="Munk R."/>
            <person name="Nuraida L."/>
            <person name="Wijaya C.H."/>
            <person name="Morales P.-C."/>
            <person name="Keasling J.D."/>
        </authorList>
    </citation>
    <scope>NUCLEOTIDE SEQUENCE [LARGE SCALE GENOMIC DNA]</scope>
    <source>
        <strain evidence="1 2">FGSC 2613</strain>
    </source>
</reference>
<dbReference type="EMBL" id="JAVLET010000002">
    <property type="protein sequence ID" value="KAL0473949.1"/>
    <property type="molecule type" value="Genomic_DNA"/>
</dbReference>
<name>A0ABR3DMQ6_NEUIN</name>
<feature type="non-terminal residue" evidence="1">
    <location>
        <position position="1"/>
    </location>
</feature>
<evidence type="ECO:0000313" key="2">
    <source>
        <dbReference type="Proteomes" id="UP001451303"/>
    </source>
</evidence>
<protein>
    <submittedName>
        <fullName evidence="1">Uncharacterized protein</fullName>
    </submittedName>
</protein>
<organism evidence="1 2">
    <name type="scientific">Neurospora intermedia</name>
    <dbReference type="NCBI Taxonomy" id="5142"/>
    <lineage>
        <taxon>Eukaryota</taxon>
        <taxon>Fungi</taxon>
        <taxon>Dikarya</taxon>
        <taxon>Ascomycota</taxon>
        <taxon>Pezizomycotina</taxon>
        <taxon>Sordariomycetes</taxon>
        <taxon>Sordariomycetidae</taxon>
        <taxon>Sordariales</taxon>
        <taxon>Sordariaceae</taxon>
        <taxon>Neurospora</taxon>
    </lineage>
</organism>
<accession>A0ABR3DMQ6</accession>
<comment type="caution">
    <text evidence="1">The sequence shown here is derived from an EMBL/GenBank/DDBJ whole genome shotgun (WGS) entry which is preliminary data.</text>
</comment>
<sequence length="113" mass="13354">RLNAIADPVWLTQNNDHDFPTGSSYTQVLHRLVAVELSLVQTRDRANLFVKDYSFRFGCRNTQVDMVYIIHRFRQFPYDKLTHHEENIKRAILSEAMPEPKTQIKPREPMILD</sequence>
<evidence type="ECO:0000313" key="1">
    <source>
        <dbReference type="EMBL" id="KAL0473949.1"/>
    </source>
</evidence>
<gene>
    <name evidence="1" type="ORF">QR685DRAFT_436418</name>
</gene>
<keyword evidence="2" id="KW-1185">Reference proteome</keyword>